<evidence type="ECO:0000313" key="7">
    <source>
        <dbReference type="EMBL" id="CAJ0582370.1"/>
    </source>
</evidence>
<feature type="transmembrane region" description="Helical" evidence="6">
    <location>
        <begin position="415"/>
        <end position="434"/>
    </location>
</feature>
<proteinExistence type="inferred from homology"/>
<sequence>MNPPRFRILANSQCRRGGSVKIHINGKTLAVDRVEPTEGGCPWAWAPQCRWATFHLVSDAYEGPLTAEVSISSNGRNVTVPVIPVPKVYKPGYTICVPPLYWYTDWVRLLIFFEVSRFIGATKFLMWSHSVSTDVRRVLDHYADTGILTLIPWTLMPRSSRTDPNLSVYRISHSMAHLECTLLADTTVASLNDVDEFIINRANGNSSDATFRYFNSIFDKNTRVKAVNLRHHELAFSNPLEIRSNTYSLKGLDDMAIYEHRGPGKNIFHPKYVELLTTHQLRKFFSPSFKTKFVDERSALLLHSRYNFGKKKGKKLAFENPVFTQTAKLKERIEAKIEAIFGAEVPKYSSEASQVMGRCLQNWRRSKYKCKIPIHGCWSEMTALGYEWDFAKSTNDTTQDDPPARFKFNPERQFYLLKLIFGLLCIVDITHWGYLLRDDNENDPNTWKFYIRVDHAEIYYLIARIFGDIFVCVLGLGAAMWTRKTVLTAPCIVVQLIFVVYRSIVWPIRHFKGVLHDKLKTHPARTEDIAFIMCEFMLPMAWGLLSVLIVRTMRVLRQYEQLNGYAHPPVIVLTVKNEENDESVQIELA</sequence>
<dbReference type="PANTHER" id="PTHR47024">
    <property type="entry name" value="BIOFILM ABSENT ON HEAD (AFTER YERSINIA EXPOSURE)-RELATED"/>
    <property type="match status" value="1"/>
</dbReference>
<organism evidence="7 8">
    <name type="scientific">Mesorhabditis spiculigera</name>
    <dbReference type="NCBI Taxonomy" id="96644"/>
    <lineage>
        <taxon>Eukaryota</taxon>
        <taxon>Metazoa</taxon>
        <taxon>Ecdysozoa</taxon>
        <taxon>Nematoda</taxon>
        <taxon>Chromadorea</taxon>
        <taxon>Rhabditida</taxon>
        <taxon>Rhabditina</taxon>
        <taxon>Rhabditomorpha</taxon>
        <taxon>Rhabditoidea</taxon>
        <taxon>Rhabditidae</taxon>
        <taxon>Mesorhabditinae</taxon>
        <taxon>Mesorhabditis</taxon>
    </lineage>
</organism>
<protein>
    <recommendedName>
        <fullName evidence="6">Glycosyltransferase family 92 protein</fullName>
        <ecNumber evidence="6">2.4.1.-</ecNumber>
    </recommendedName>
</protein>
<feature type="non-terminal residue" evidence="7">
    <location>
        <position position="589"/>
    </location>
</feature>
<keyword evidence="6" id="KW-0812">Transmembrane</keyword>
<feature type="transmembrane region" description="Helical" evidence="6">
    <location>
        <begin position="486"/>
        <end position="509"/>
    </location>
</feature>
<evidence type="ECO:0000256" key="1">
    <source>
        <dbReference type="ARBA" id="ARBA00004167"/>
    </source>
</evidence>
<dbReference type="InterPro" id="IPR008166">
    <property type="entry name" value="Glyco_transf_92"/>
</dbReference>
<evidence type="ECO:0000256" key="5">
    <source>
        <dbReference type="ARBA" id="ARBA00023136"/>
    </source>
</evidence>
<comment type="caution">
    <text evidence="6">Lacks conserved residue(s) required for the propagation of feature annotation.</text>
</comment>
<comment type="similarity">
    <text evidence="2 6">Belongs to the glycosyltransferase 92 family.</text>
</comment>
<dbReference type="EMBL" id="CATQJA010002664">
    <property type="protein sequence ID" value="CAJ0582370.1"/>
    <property type="molecule type" value="Genomic_DNA"/>
</dbReference>
<accession>A0AA36D9S8</accession>
<feature type="transmembrane region" description="Helical" evidence="6">
    <location>
        <begin position="458"/>
        <end position="479"/>
    </location>
</feature>
<gene>
    <name evidence="7" type="ORF">MSPICULIGERA_LOCUS20506</name>
</gene>
<comment type="caution">
    <text evidence="7">The sequence shown here is derived from an EMBL/GenBank/DDBJ whole genome shotgun (WGS) entry which is preliminary data.</text>
</comment>
<keyword evidence="3 6" id="KW-0328">Glycosyltransferase</keyword>
<evidence type="ECO:0000256" key="3">
    <source>
        <dbReference type="ARBA" id="ARBA00022676"/>
    </source>
</evidence>
<evidence type="ECO:0000313" key="8">
    <source>
        <dbReference type="Proteomes" id="UP001177023"/>
    </source>
</evidence>
<dbReference type="AlphaFoldDB" id="A0AA36D9S8"/>
<dbReference type="EC" id="2.4.1.-" evidence="6"/>
<name>A0AA36D9S8_9BILA</name>
<keyword evidence="6" id="KW-1133">Transmembrane helix</keyword>
<keyword evidence="8" id="KW-1185">Reference proteome</keyword>
<reference evidence="7" key="1">
    <citation type="submission" date="2023-06" db="EMBL/GenBank/DDBJ databases">
        <authorList>
            <person name="Delattre M."/>
        </authorList>
    </citation>
    <scope>NUCLEOTIDE SEQUENCE</scope>
    <source>
        <strain evidence="7">AF72</strain>
    </source>
</reference>
<dbReference type="GO" id="GO:0016020">
    <property type="term" value="C:membrane"/>
    <property type="evidence" value="ECO:0007669"/>
    <property type="project" value="UniProtKB-SubCell"/>
</dbReference>
<comment type="subcellular location">
    <subcellularLocation>
        <location evidence="1">Membrane</location>
        <topology evidence="1">Single-pass membrane protein</topology>
    </subcellularLocation>
</comment>
<feature type="transmembrane region" description="Helical" evidence="6">
    <location>
        <begin position="529"/>
        <end position="550"/>
    </location>
</feature>
<keyword evidence="5 6" id="KW-0472">Membrane</keyword>
<keyword evidence="4 6" id="KW-0808">Transferase</keyword>
<dbReference type="PANTHER" id="PTHR47024:SF1">
    <property type="entry name" value="GLYCOSYLTRANSFERASE FAMILY 92 PROTEIN"/>
    <property type="match status" value="1"/>
</dbReference>
<dbReference type="Pfam" id="PF01697">
    <property type="entry name" value="Glyco_transf_92"/>
    <property type="match status" value="1"/>
</dbReference>
<evidence type="ECO:0000256" key="6">
    <source>
        <dbReference type="RuleBase" id="RU366017"/>
    </source>
</evidence>
<evidence type="ECO:0000256" key="4">
    <source>
        <dbReference type="ARBA" id="ARBA00022679"/>
    </source>
</evidence>
<evidence type="ECO:0000256" key="2">
    <source>
        <dbReference type="ARBA" id="ARBA00007647"/>
    </source>
</evidence>
<dbReference type="GO" id="GO:0016757">
    <property type="term" value="F:glycosyltransferase activity"/>
    <property type="evidence" value="ECO:0007669"/>
    <property type="project" value="UniProtKB-UniRule"/>
</dbReference>
<dbReference type="Proteomes" id="UP001177023">
    <property type="component" value="Unassembled WGS sequence"/>
</dbReference>